<gene>
    <name evidence="1" type="ORF">S01H1_07712</name>
</gene>
<organism evidence="1">
    <name type="scientific">marine sediment metagenome</name>
    <dbReference type="NCBI Taxonomy" id="412755"/>
    <lineage>
        <taxon>unclassified sequences</taxon>
        <taxon>metagenomes</taxon>
        <taxon>ecological metagenomes</taxon>
    </lineage>
</organism>
<protein>
    <submittedName>
        <fullName evidence="1">Uncharacterized protein</fullName>
    </submittedName>
</protein>
<dbReference type="AlphaFoldDB" id="X0S4K6"/>
<accession>X0S4K6</accession>
<comment type="caution">
    <text evidence="1">The sequence shown here is derived from an EMBL/GenBank/DDBJ whole genome shotgun (WGS) entry which is preliminary data.</text>
</comment>
<evidence type="ECO:0000313" key="1">
    <source>
        <dbReference type="EMBL" id="GAF70867.1"/>
    </source>
</evidence>
<name>X0S4K6_9ZZZZ</name>
<sequence>MGIPAFLKTILAYKKASKGNRFPIRGRYLRPVLNEFYGQAGQARGHYFHQDLWAARKIITAQPTKHIDIGSRIDGFIAHLLVIMPVEVIDIRS</sequence>
<proteinExistence type="predicted"/>
<dbReference type="EMBL" id="BARS01003963">
    <property type="protein sequence ID" value="GAF70867.1"/>
    <property type="molecule type" value="Genomic_DNA"/>
</dbReference>
<feature type="non-terminal residue" evidence="1">
    <location>
        <position position="93"/>
    </location>
</feature>
<reference evidence="1" key="1">
    <citation type="journal article" date="2014" name="Front. Microbiol.">
        <title>High frequency of phylogenetically diverse reductive dehalogenase-homologous genes in deep subseafloor sedimentary metagenomes.</title>
        <authorList>
            <person name="Kawai M."/>
            <person name="Futagami T."/>
            <person name="Toyoda A."/>
            <person name="Takaki Y."/>
            <person name="Nishi S."/>
            <person name="Hori S."/>
            <person name="Arai W."/>
            <person name="Tsubouchi T."/>
            <person name="Morono Y."/>
            <person name="Uchiyama I."/>
            <person name="Ito T."/>
            <person name="Fujiyama A."/>
            <person name="Inagaki F."/>
            <person name="Takami H."/>
        </authorList>
    </citation>
    <scope>NUCLEOTIDE SEQUENCE</scope>
    <source>
        <strain evidence="1">Expedition CK06-06</strain>
    </source>
</reference>